<evidence type="ECO:0000313" key="4">
    <source>
        <dbReference type="Proteomes" id="UP000501600"/>
    </source>
</evidence>
<dbReference type="RefSeq" id="WP_168819423.1">
    <property type="nucleotide sequence ID" value="NZ_CP051217.1"/>
</dbReference>
<proteinExistence type="inferred from homology"/>
<dbReference type="EMBL" id="CP051217">
    <property type="protein sequence ID" value="QJB69399.1"/>
    <property type="molecule type" value="Genomic_DNA"/>
</dbReference>
<dbReference type="PANTHER" id="PTHR21198:SF7">
    <property type="entry name" value="ASPARTATE-GLUTAMATE RACEMASE FAMILY"/>
    <property type="match status" value="1"/>
</dbReference>
<dbReference type="KEGG" id="phao:HF685_08985"/>
<keyword evidence="4" id="KW-1185">Reference proteome</keyword>
<dbReference type="InterPro" id="IPR004380">
    <property type="entry name" value="Asp_race"/>
</dbReference>
<evidence type="ECO:0000256" key="2">
    <source>
        <dbReference type="ARBA" id="ARBA00023235"/>
    </source>
</evidence>
<dbReference type="AlphaFoldDB" id="A0A6H2DL58"/>
<dbReference type="GO" id="GO:0047661">
    <property type="term" value="F:amino-acid racemase activity"/>
    <property type="evidence" value="ECO:0007669"/>
    <property type="project" value="InterPro"/>
</dbReference>
<dbReference type="SUPFAM" id="SSF53681">
    <property type="entry name" value="Aspartate/glutamate racemase"/>
    <property type="match status" value="2"/>
</dbReference>
<organism evidence="3 4">
    <name type="scientific">Parasphingorhabdus halotolerans</name>
    <dbReference type="NCBI Taxonomy" id="2725558"/>
    <lineage>
        <taxon>Bacteria</taxon>
        <taxon>Pseudomonadati</taxon>
        <taxon>Pseudomonadota</taxon>
        <taxon>Alphaproteobacteria</taxon>
        <taxon>Sphingomonadales</taxon>
        <taxon>Sphingomonadaceae</taxon>
        <taxon>Parasphingorhabdus</taxon>
    </lineage>
</organism>
<reference evidence="3 4" key="1">
    <citation type="submission" date="2020-04" db="EMBL/GenBank/DDBJ databases">
        <title>Genome sequence for Sphingorhabdus sp. strain M1.</title>
        <authorList>
            <person name="Park S.-J."/>
        </authorList>
    </citation>
    <scope>NUCLEOTIDE SEQUENCE [LARGE SCALE GENOMIC DNA]</scope>
    <source>
        <strain evidence="3 4">JK6</strain>
    </source>
</reference>
<keyword evidence="2 3" id="KW-0413">Isomerase</keyword>
<dbReference type="Pfam" id="PF01177">
    <property type="entry name" value="Asp_Glu_race"/>
    <property type="match status" value="1"/>
</dbReference>
<name>A0A6H2DL58_9SPHN</name>
<sequence>MRKIGLIGGMSWVSTASYYSRINGEVQRKLGGFSSAHMLIESVNFSEYARLQSDDDWDAAAGLMTRSAKRLEASGATAILICSNAMHKIYDQVQPEVGVPILHIADCIGDKMVADGITSATLLGTRNVMTEGFYRKRLVGKGVTLTPPDEERVEEIDRIIYEELMFSQATRDSERTMKTYITNIAKGDTEAIILGCTELDLIIDTKANILPIYDSTEIHADAAVDWILSED</sequence>
<dbReference type="EC" id="5.1.1.-" evidence="3"/>
<accession>A0A6H2DL58</accession>
<comment type="similarity">
    <text evidence="1">Belongs to the aspartate/glutamate racemases family.</text>
</comment>
<evidence type="ECO:0000256" key="1">
    <source>
        <dbReference type="ARBA" id="ARBA00007847"/>
    </source>
</evidence>
<evidence type="ECO:0000313" key="3">
    <source>
        <dbReference type="EMBL" id="QJB69399.1"/>
    </source>
</evidence>
<dbReference type="Gene3D" id="3.40.50.1860">
    <property type="match status" value="2"/>
</dbReference>
<dbReference type="Proteomes" id="UP000501600">
    <property type="component" value="Chromosome"/>
</dbReference>
<dbReference type="PANTHER" id="PTHR21198">
    <property type="entry name" value="GLUTAMATE RACEMASE"/>
    <property type="match status" value="1"/>
</dbReference>
<gene>
    <name evidence="3" type="ORF">HF685_08985</name>
</gene>
<dbReference type="NCBIfam" id="TIGR00035">
    <property type="entry name" value="asp_race"/>
    <property type="match status" value="1"/>
</dbReference>
<dbReference type="InterPro" id="IPR001920">
    <property type="entry name" value="Asp/Glu_race"/>
</dbReference>
<protein>
    <submittedName>
        <fullName evidence="3">Amino acid racemase</fullName>
        <ecNumber evidence="3">5.1.1.-</ecNumber>
    </submittedName>
</protein>
<dbReference type="InterPro" id="IPR015942">
    <property type="entry name" value="Asp/Glu/hydantoin_racemase"/>
</dbReference>